<gene>
    <name evidence="10" type="ORF">ENT37_06790</name>
</gene>
<dbReference type="InterPro" id="IPR003369">
    <property type="entry name" value="TatA/B/E"/>
</dbReference>
<feature type="transmembrane region" description="Helical" evidence="9">
    <location>
        <begin position="6"/>
        <end position="23"/>
    </location>
</feature>
<dbReference type="EMBL" id="DSYK01000337">
    <property type="protein sequence ID" value="HGS21558.1"/>
    <property type="molecule type" value="Genomic_DNA"/>
</dbReference>
<protein>
    <recommendedName>
        <fullName evidence="11">Twin-arginine translocase TatA/TatE family subunit</fullName>
    </recommendedName>
</protein>
<evidence type="ECO:0000256" key="4">
    <source>
        <dbReference type="ARBA" id="ARBA00022927"/>
    </source>
</evidence>
<evidence type="ECO:0000256" key="5">
    <source>
        <dbReference type="ARBA" id="ARBA00022989"/>
    </source>
</evidence>
<sequence>MQIFNIGPVELILILLIMFILLGPEGMLRTARQIGSWIRALVRSPVWRDIMGYSKEIRELPTKIVRETGLDEDLEEIRKTTTGVAKDLETTVDEANKEIEKSIKEANQQVEESLRDTGKVEVRIDPRPPSESRPVTTPVSASTPASPNNGGEPAKTNPPPVPPVQTYHKYSPVEDEEEEE</sequence>
<proteinExistence type="predicted"/>
<evidence type="ECO:0008006" key="11">
    <source>
        <dbReference type="Google" id="ProtNLM"/>
    </source>
</evidence>
<evidence type="ECO:0000256" key="9">
    <source>
        <dbReference type="SAM" id="Phobius"/>
    </source>
</evidence>
<keyword evidence="3 9" id="KW-0812">Transmembrane</keyword>
<keyword evidence="6" id="KW-0811">Translocation</keyword>
<feature type="compositionally biased region" description="Polar residues" evidence="8">
    <location>
        <begin position="133"/>
        <end position="149"/>
    </location>
</feature>
<keyword evidence="7 9" id="KW-0472">Membrane</keyword>
<evidence type="ECO:0000256" key="1">
    <source>
        <dbReference type="ARBA" id="ARBA00004167"/>
    </source>
</evidence>
<accession>A0A7C4KHG8</accession>
<evidence type="ECO:0000313" key="10">
    <source>
        <dbReference type="EMBL" id="HGS21558.1"/>
    </source>
</evidence>
<dbReference type="PRINTS" id="PR01506">
    <property type="entry name" value="TATBPROTEIN"/>
</dbReference>
<dbReference type="Pfam" id="PF02416">
    <property type="entry name" value="TatA_B_E"/>
    <property type="match status" value="1"/>
</dbReference>
<evidence type="ECO:0000256" key="8">
    <source>
        <dbReference type="SAM" id="MobiDB-lite"/>
    </source>
</evidence>
<feature type="region of interest" description="Disordered" evidence="8">
    <location>
        <begin position="108"/>
        <end position="180"/>
    </location>
</feature>
<comment type="caution">
    <text evidence="10">The sequence shown here is derived from an EMBL/GenBank/DDBJ whole genome shotgun (WGS) entry which is preliminary data.</text>
</comment>
<dbReference type="AlphaFoldDB" id="A0A7C4KHG8"/>
<keyword evidence="5 9" id="KW-1133">Transmembrane helix</keyword>
<keyword evidence="4" id="KW-0653">Protein transport</keyword>
<evidence type="ECO:0000256" key="7">
    <source>
        <dbReference type="ARBA" id="ARBA00023136"/>
    </source>
</evidence>
<name>A0A7C4KHG8_9CHLR</name>
<evidence type="ECO:0000256" key="3">
    <source>
        <dbReference type="ARBA" id="ARBA00022692"/>
    </source>
</evidence>
<evidence type="ECO:0000256" key="2">
    <source>
        <dbReference type="ARBA" id="ARBA00022448"/>
    </source>
</evidence>
<keyword evidence="2" id="KW-0813">Transport</keyword>
<organism evidence="10">
    <name type="scientific">Anaerolinea thermolimosa</name>
    <dbReference type="NCBI Taxonomy" id="229919"/>
    <lineage>
        <taxon>Bacteria</taxon>
        <taxon>Bacillati</taxon>
        <taxon>Chloroflexota</taxon>
        <taxon>Anaerolineae</taxon>
        <taxon>Anaerolineales</taxon>
        <taxon>Anaerolineaceae</taxon>
        <taxon>Anaerolinea</taxon>
    </lineage>
</organism>
<comment type="subcellular location">
    <subcellularLocation>
        <location evidence="1">Membrane</location>
        <topology evidence="1">Single-pass membrane protein</topology>
    </subcellularLocation>
</comment>
<dbReference type="Gene3D" id="1.20.5.3310">
    <property type="match status" value="1"/>
</dbReference>
<reference evidence="10" key="1">
    <citation type="journal article" date="2020" name="mSystems">
        <title>Genome- and Community-Level Interaction Insights into Carbon Utilization and Element Cycling Functions of Hydrothermarchaeota in Hydrothermal Sediment.</title>
        <authorList>
            <person name="Zhou Z."/>
            <person name="Liu Y."/>
            <person name="Xu W."/>
            <person name="Pan J."/>
            <person name="Luo Z.H."/>
            <person name="Li M."/>
        </authorList>
    </citation>
    <scope>NUCLEOTIDE SEQUENCE [LARGE SCALE GENOMIC DNA]</scope>
    <source>
        <strain evidence="10">SpSt-573</strain>
    </source>
</reference>
<evidence type="ECO:0000256" key="6">
    <source>
        <dbReference type="ARBA" id="ARBA00023010"/>
    </source>
</evidence>
<feature type="compositionally biased region" description="Basic and acidic residues" evidence="8">
    <location>
        <begin position="112"/>
        <end position="130"/>
    </location>
</feature>